<dbReference type="AlphaFoldDB" id="A0A5C6D0B9"/>
<evidence type="ECO:0000313" key="4">
    <source>
        <dbReference type="Proteomes" id="UP000318437"/>
    </source>
</evidence>
<dbReference type="Pfam" id="PF05569">
    <property type="entry name" value="Peptidase_M56"/>
    <property type="match status" value="1"/>
</dbReference>
<feature type="transmembrane region" description="Helical" evidence="1">
    <location>
        <begin position="46"/>
        <end position="68"/>
    </location>
</feature>
<dbReference type="InterPro" id="IPR008756">
    <property type="entry name" value="Peptidase_M56"/>
</dbReference>
<dbReference type="Gene3D" id="3.30.2010.10">
    <property type="entry name" value="Metalloproteases ('zincins'), catalytic domain"/>
    <property type="match status" value="1"/>
</dbReference>
<feature type="transmembrane region" description="Helical" evidence="1">
    <location>
        <begin position="12"/>
        <end position="37"/>
    </location>
</feature>
<evidence type="ECO:0000313" key="3">
    <source>
        <dbReference type="EMBL" id="TWU30310.1"/>
    </source>
</evidence>
<keyword evidence="4" id="KW-1185">Reference proteome</keyword>
<feature type="transmembrane region" description="Helical" evidence="1">
    <location>
        <begin position="122"/>
        <end position="140"/>
    </location>
</feature>
<gene>
    <name evidence="3" type="primary">blaR1_2</name>
    <name evidence="3" type="ORF">Pla144_10960</name>
</gene>
<feature type="domain" description="Peptidase M56" evidence="2">
    <location>
        <begin position="19"/>
        <end position="289"/>
    </location>
</feature>
<dbReference type="Proteomes" id="UP000318437">
    <property type="component" value="Unassembled WGS sequence"/>
</dbReference>
<sequence length="578" mass="64492">MSAQLQWFVEQWQSWIGAISWQIVIWIALISVVAWLARGASPRLRYLLWLLVLVKVFLPPSLALPWGVGTWGIDPVWKQLQERNLLLSNQEAVAPLATADDANQRANDSLQTSIVQSVSPLFLIWLAGCCGFWFMAVWQYTRLLRSTRDMELLEEGPLRIELERLALQLGEKRVPELYLSKTAASPYLFGILQPRIVIPQQLIDSVSASDQRSVLAHELVHWGRCDLWIGFLQAIAQGLLWFHPFMWWANARLRQERECACDECVLRTTDCDPSTYGETLLRVLSAVRGKALFQGNLVGVFEPGANIQQRMEEIMNYRPENSRVKLWWYAALAGLSLVFLPMASITSAINVPAQPAELPAWVEASSPSIGATGVDPQTAEIRITFDRDMEGGMSWTGDQPLFPEAPQGAKAQWRDKRTCVLPVKLKAGEYYRVGINSTSFQNFRSVAGEPAPCTAIYFTTKGASKSVESRVRVPHIAEMVPENGATDVDPDTKVLRVTFNVSMGKGMSWTGGGASFPESPEGQTAKWSADGKTCLLPVSLKPNHEYQLGINSRSHINFQSKWGVPVAPVVYSFETIGE</sequence>
<dbReference type="CDD" id="cd07341">
    <property type="entry name" value="M56_BlaR1_MecR1_like"/>
    <property type="match status" value="1"/>
</dbReference>
<evidence type="ECO:0000256" key="1">
    <source>
        <dbReference type="SAM" id="Phobius"/>
    </source>
</evidence>
<comment type="caution">
    <text evidence="3">The sequence shown here is derived from an EMBL/GenBank/DDBJ whole genome shotgun (WGS) entry which is preliminary data.</text>
</comment>
<reference evidence="3 4" key="1">
    <citation type="submission" date="2019-02" db="EMBL/GenBank/DDBJ databases">
        <title>Deep-cultivation of Planctomycetes and their phenomic and genomic characterization uncovers novel biology.</title>
        <authorList>
            <person name="Wiegand S."/>
            <person name="Jogler M."/>
            <person name="Boedeker C."/>
            <person name="Pinto D."/>
            <person name="Vollmers J."/>
            <person name="Rivas-Marin E."/>
            <person name="Kohn T."/>
            <person name="Peeters S.H."/>
            <person name="Heuer A."/>
            <person name="Rast P."/>
            <person name="Oberbeckmann S."/>
            <person name="Bunk B."/>
            <person name="Jeske O."/>
            <person name="Meyerdierks A."/>
            <person name="Storesund J.E."/>
            <person name="Kallscheuer N."/>
            <person name="Luecker S."/>
            <person name="Lage O.M."/>
            <person name="Pohl T."/>
            <person name="Merkel B.J."/>
            <person name="Hornburger P."/>
            <person name="Mueller R.-W."/>
            <person name="Bruemmer F."/>
            <person name="Labrenz M."/>
            <person name="Spormann A.M."/>
            <person name="Op Den Camp H."/>
            <person name="Overmann J."/>
            <person name="Amann R."/>
            <person name="Jetten M.S.M."/>
            <person name="Mascher T."/>
            <person name="Medema M.H."/>
            <person name="Devos D.P."/>
            <person name="Kaster A.-K."/>
            <person name="Ovreas L."/>
            <person name="Rohde M."/>
            <person name="Galperin M.Y."/>
            <person name="Jogler C."/>
        </authorList>
    </citation>
    <scope>NUCLEOTIDE SEQUENCE [LARGE SCALE GENOMIC DNA]</scope>
    <source>
        <strain evidence="3 4">Pla144</strain>
    </source>
</reference>
<accession>A0A5C6D0B9</accession>
<keyword evidence="1" id="KW-1133">Transmembrane helix</keyword>
<keyword evidence="1" id="KW-0472">Membrane</keyword>
<dbReference type="OrthoDB" id="219918at2"/>
<name>A0A5C6D0B9_9BACT</name>
<proteinExistence type="predicted"/>
<protein>
    <submittedName>
        <fullName evidence="3">Regulatory protein BlaR1</fullName>
    </submittedName>
</protein>
<evidence type="ECO:0000259" key="2">
    <source>
        <dbReference type="Pfam" id="PF05569"/>
    </source>
</evidence>
<dbReference type="RefSeq" id="WP_146448432.1">
    <property type="nucleotide sequence ID" value="NZ_SJPS01000001.1"/>
</dbReference>
<feature type="transmembrane region" description="Helical" evidence="1">
    <location>
        <begin position="326"/>
        <end position="349"/>
    </location>
</feature>
<dbReference type="PANTHER" id="PTHR34978">
    <property type="entry name" value="POSSIBLE SENSOR-TRANSDUCER PROTEIN BLAR"/>
    <property type="match status" value="1"/>
</dbReference>
<organism evidence="3 4">
    <name type="scientific">Bythopirellula polymerisocia</name>
    <dbReference type="NCBI Taxonomy" id="2528003"/>
    <lineage>
        <taxon>Bacteria</taxon>
        <taxon>Pseudomonadati</taxon>
        <taxon>Planctomycetota</taxon>
        <taxon>Planctomycetia</taxon>
        <taxon>Pirellulales</taxon>
        <taxon>Lacipirellulaceae</taxon>
        <taxon>Bythopirellula</taxon>
    </lineage>
</organism>
<dbReference type="PANTHER" id="PTHR34978:SF3">
    <property type="entry name" value="SLR0241 PROTEIN"/>
    <property type="match status" value="1"/>
</dbReference>
<dbReference type="InterPro" id="IPR052173">
    <property type="entry name" value="Beta-lactam_resp_regulator"/>
</dbReference>
<keyword evidence="1" id="KW-0812">Transmembrane</keyword>
<dbReference type="EMBL" id="SJPS01000001">
    <property type="protein sequence ID" value="TWU30310.1"/>
    <property type="molecule type" value="Genomic_DNA"/>
</dbReference>